<keyword evidence="10" id="KW-1133">Transmembrane helix</keyword>
<feature type="transmembrane region" description="Helical" evidence="10">
    <location>
        <begin position="58"/>
        <end position="76"/>
    </location>
</feature>
<keyword evidence="3 8" id="KW-1134">Transmembrane beta strand</keyword>
<evidence type="ECO:0000313" key="14">
    <source>
        <dbReference type="Proteomes" id="UP000186917"/>
    </source>
</evidence>
<keyword evidence="6 8" id="KW-0472">Membrane</keyword>
<evidence type="ECO:0000256" key="5">
    <source>
        <dbReference type="ARBA" id="ARBA00023077"/>
    </source>
</evidence>
<dbReference type="EMBL" id="FTOR01000004">
    <property type="protein sequence ID" value="SIT15235.1"/>
    <property type="molecule type" value="Genomic_DNA"/>
</dbReference>
<evidence type="ECO:0000256" key="6">
    <source>
        <dbReference type="ARBA" id="ARBA00023136"/>
    </source>
</evidence>
<dbReference type="InterPro" id="IPR000531">
    <property type="entry name" value="Beta-barrel_TonB"/>
</dbReference>
<evidence type="ECO:0000256" key="1">
    <source>
        <dbReference type="ARBA" id="ARBA00004571"/>
    </source>
</evidence>
<evidence type="ECO:0000259" key="12">
    <source>
        <dbReference type="Pfam" id="PF07715"/>
    </source>
</evidence>
<gene>
    <name evidence="13" type="ORF">SAMN05421788_104142</name>
</gene>
<dbReference type="Gene3D" id="2.40.170.20">
    <property type="entry name" value="TonB-dependent receptor, beta-barrel domain"/>
    <property type="match status" value="1"/>
</dbReference>
<dbReference type="Gene3D" id="2.170.130.10">
    <property type="entry name" value="TonB-dependent receptor, plug domain"/>
    <property type="match status" value="1"/>
</dbReference>
<comment type="subcellular location">
    <subcellularLocation>
        <location evidence="1 8">Cell outer membrane</location>
        <topology evidence="1 8">Multi-pass membrane protein</topology>
    </subcellularLocation>
</comment>
<evidence type="ECO:0000256" key="8">
    <source>
        <dbReference type="PROSITE-ProRule" id="PRU01360"/>
    </source>
</evidence>
<dbReference type="NCBIfam" id="TIGR04056">
    <property type="entry name" value="OMP_RagA_SusC"/>
    <property type="match status" value="1"/>
</dbReference>
<evidence type="ECO:0000256" key="9">
    <source>
        <dbReference type="RuleBase" id="RU003357"/>
    </source>
</evidence>
<dbReference type="Proteomes" id="UP000186917">
    <property type="component" value="Unassembled WGS sequence"/>
</dbReference>
<evidence type="ECO:0000256" key="2">
    <source>
        <dbReference type="ARBA" id="ARBA00022448"/>
    </source>
</evidence>
<evidence type="ECO:0000256" key="7">
    <source>
        <dbReference type="ARBA" id="ARBA00023237"/>
    </source>
</evidence>
<evidence type="ECO:0000313" key="13">
    <source>
        <dbReference type="EMBL" id="SIT15235.1"/>
    </source>
</evidence>
<dbReference type="InterPro" id="IPR012910">
    <property type="entry name" value="Plug_dom"/>
</dbReference>
<dbReference type="Pfam" id="PF00593">
    <property type="entry name" value="TonB_dep_Rec_b-barrel"/>
    <property type="match status" value="1"/>
</dbReference>
<feature type="domain" description="TonB-dependent receptor-like beta-barrel" evidence="11">
    <location>
        <begin position="568"/>
        <end position="924"/>
    </location>
</feature>
<dbReference type="PROSITE" id="PS52016">
    <property type="entry name" value="TONB_DEPENDENT_REC_3"/>
    <property type="match status" value="1"/>
</dbReference>
<reference evidence="14" key="1">
    <citation type="submission" date="2017-01" db="EMBL/GenBank/DDBJ databases">
        <authorList>
            <person name="Varghese N."/>
            <person name="Submissions S."/>
        </authorList>
    </citation>
    <scope>NUCLEOTIDE SEQUENCE [LARGE SCALE GENOMIC DNA]</scope>
    <source>
        <strain evidence="14">DSM 21054</strain>
    </source>
</reference>
<organism evidence="13 14">
    <name type="scientific">Filimonas lacunae</name>
    <dbReference type="NCBI Taxonomy" id="477680"/>
    <lineage>
        <taxon>Bacteria</taxon>
        <taxon>Pseudomonadati</taxon>
        <taxon>Bacteroidota</taxon>
        <taxon>Chitinophagia</taxon>
        <taxon>Chitinophagales</taxon>
        <taxon>Chitinophagaceae</taxon>
        <taxon>Filimonas</taxon>
    </lineage>
</organism>
<dbReference type="InterPro" id="IPR023996">
    <property type="entry name" value="TonB-dep_OMP_SusC/RagA"/>
</dbReference>
<dbReference type="GO" id="GO:0009279">
    <property type="term" value="C:cell outer membrane"/>
    <property type="evidence" value="ECO:0007669"/>
    <property type="project" value="UniProtKB-SubCell"/>
</dbReference>
<evidence type="ECO:0000259" key="11">
    <source>
        <dbReference type="Pfam" id="PF00593"/>
    </source>
</evidence>
<dbReference type="Pfam" id="PF07715">
    <property type="entry name" value="Plug"/>
    <property type="match status" value="1"/>
</dbReference>
<keyword evidence="5 9" id="KW-0798">TonB box</keyword>
<dbReference type="InterPro" id="IPR037066">
    <property type="entry name" value="Plug_dom_sf"/>
</dbReference>
<accession>A0A1N7PXE5</accession>
<dbReference type="InterPro" id="IPR039426">
    <property type="entry name" value="TonB-dep_rcpt-like"/>
</dbReference>
<evidence type="ECO:0000256" key="3">
    <source>
        <dbReference type="ARBA" id="ARBA00022452"/>
    </source>
</evidence>
<evidence type="ECO:0000256" key="10">
    <source>
        <dbReference type="SAM" id="Phobius"/>
    </source>
</evidence>
<keyword evidence="2 8" id="KW-0813">Transport</keyword>
<name>A0A1N7PXE5_9BACT</name>
<sequence>MNTLLCVQLSFPHGKYTPKSFPCGRVVIPLTEFHICARAADTCIKHIIMKQKLTQTHYSGFLLLLLLALSAVTAFAQTTIKGKVTAANGSPLTGVNVSEKGTSHNAITSADGTYTIAVSKPGAVLSFTYVGYVMQEVKVGTQADISIALQEDNNDMREVVVTAFGIKREDKKIGYAVQSVKGSDLVKARESNPIAGLTGKVAGLSIGTNAEMLGRPNVVLRGNSDVLYVVDGVPVNSDTWNISPDDIETYTILKGPNAAALYGFRGQNGAIVLTTKKGSKDRKGWTIQFNSSQQVEKGFLALATPQKEYGRGTNYLYQYASGYTYGDPTSASFLGKDLLYDNGQRLAIWGPHFDGQLLKQYDSPYDLTTGVRTPTAYKARGTDNLKNFMEAGFLSTNNISASASGDNYDIRMSYSHTYQKGMAPNTKLNMDNLNINTSYKFSPRLSAEANLNYNTQYTPNIPDVSYGPNSYVYEFSVYGSADFDIRDLQNYWKGPQGITNLMQYNNEYGRANNPYFQASKWLHGHYKNDIYGYIKLNYKITDDLNASVRSQVTTWDQTRSESVPASINLNSYLATGWYTFGAYNGDYREDRRNLIENNSDLLLTYNKKLGNNWNLSALAGGSWRSFKYNSTYSTTQNLSVANVFSFQNTKSTPYIYSFRSNMMVYSGYYSVDLGYKNYFTVTTTGRVDNLSTLSKNNSTFFYPSVALSSSISDYVKLPEFISALKVRGSFASVKSGLTQATAPSAYMLIYGKAVGASVTTGGGLLGYGSELYSSYDGPSYANQFSYSTATLYNGQPSINYSTNIANPNLKPATNKSYEGGVDMKLFNNRIGANVTYFMSDNGPQIYQLAAANSTGFQTKSVNGVVTRKTGWEISMNAAPLQSKNGLNWNITVNWATFVEKLKAIYGTEEVLNINGHRYRVGERMDAYYGTGFMRDQQGNILYTKGAGTPLLNPSTSLDDKKFLGNLNPDYSFGINNSFSYKNFTFSFQFDGRVGGKIYDRVYNQMINAGTAAELAGNTAAGQARLKEWQSTNQGAVKPTGYYVGTGKVITSGTPVYSKGVLVNQKDVTLEDNTTATTVQSYFSSGISGGNSIDEYYMISRTFAKLREVTIGYTLPAKMLQSSFIKSASISLVGRNLLYFAARKDFDIDQYSSGYNFSSNSLSGTSSTDLQSPTARRYGININLTF</sequence>
<comment type="similarity">
    <text evidence="8 9">Belongs to the TonB-dependent receptor family.</text>
</comment>
<dbReference type="InterPro" id="IPR036942">
    <property type="entry name" value="Beta-barrel_TonB_sf"/>
</dbReference>
<keyword evidence="4 8" id="KW-0812">Transmembrane</keyword>
<dbReference type="InterPro" id="IPR008969">
    <property type="entry name" value="CarboxyPept-like_regulatory"/>
</dbReference>
<dbReference type="Gene3D" id="2.60.40.1120">
    <property type="entry name" value="Carboxypeptidase-like, regulatory domain"/>
    <property type="match status" value="1"/>
</dbReference>
<proteinExistence type="inferred from homology"/>
<dbReference type="AlphaFoldDB" id="A0A1N7PXE5"/>
<keyword evidence="7 8" id="KW-0998">Cell outer membrane</keyword>
<dbReference type="Pfam" id="PF13715">
    <property type="entry name" value="CarbopepD_reg_2"/>
    <property type="match status" value="1"/>
</dbReference>
<feature type="domain" description="TonB-dependent receptor plug" evidence="12">
    <location>
        <begin position="171"/>
        <end position="269"/>
    </location>
</feature>
<keyword evidence="14" id="KW-1185">Reference proteome</keyword>
<dbReference type="SUPFAM" id="SSF49464">
    <property type="entry name" value="Carboxypeptidase regulatory domain-like"/>
    <property type="match status" value="1"/>
</dbReference>
<dbReference type="SUPFAM" id="SSF56935">
    <property type="entry name" value="Porins"/>
    <property type="match status" value="1"/>
</dbReference>
<evidence type="ECO:0000256" key="4">
    <source>
        <dbReference type="ARBA" id="ARBA00022692"/>
    </source>
</evidence>
<dbReference type="STRING" id="477680.SAMN05421788_104142"/>
<protein>
    <submittedName>
        <fullName evidence="13">TonB-linked outer membrane protein, SusC/RagA family</fullName>
    </submittedName>
</protein>